<dbReference type="Proteomes" id="UP000765160">
    <property type="component" value="Unassembled WGS sequence"/>
</dbReference>
<reference evidence="3 4" key="1">
    <citation type="submission" date="2020-03" db="EMBL/GenBank/DDBJ databases">
        <title>Roseomonas selenitidurans sp. nov. isolated from soil.</title>
        <authorList>
            <person name="Liu H."/>
        </authorList>
    </citation>
    <scope>NUCLEOTIDE SEQUENCE [LARGE SCALE GENOMIC DNA]</scope>
    <source>
        <strain evidence="3 4">JCM 15073</strain>
    </source>
</reference>
<dbReference type="PANTHER" id="PTHR38342:SF2">
    <property type="entry name" value="INNER MEMBRANE OR EXPORTED"/>
    <property type="match status" value="1"/>
</dbReference>
<dbReference type="SUPFAM" id="SSF103247">
    <property type="entry name" value="TT1751-like"/>
    <property type="match status" value="1"/>
</dbReference>
<dbReference type="CDD" id="cd14797">
    <property type="entry name" value="DUF302"/>
    <property type="match status" value="1"/>
</dbReference>
<evidence type="ECO:0000259" key="2">
    <source>
        <dbReference type="Pfam" id="PF03625"/>
    </source>
</evidence>
<comment type="caution">
    <text evidence="3">The sequence shown here is derived from an EMBL/GenBank/DDBJ whole genome shotgun (WGS) entry which is preliminary data.</text>
</comment>
<feature type="domain" description="DUF302" evidence="2">
    <location>
        <begin position="63"/>
        <end position="120"/>
    </location>
</feature>
<dbReference type="InterPro" id="IPR005180">
    <property type="entry name" value="DUF302"/>
</dbReference>
<dbReference type="PANTHER" id="PTHR38342">
    <property type="entry name" value="SLR5037 PROTEIN"/>
    <property type="match status" value="1"/>
</dbReference>
<dbReference type="Pfam" id="PF03625">
    <property type="entry name" value="DUF302"/>
    <property type="match status" value="1"/>
</dbReference>
<keyword evidence="1" id="KW-0732">Signal</keyword>
<dbReference type="EMBL" id="JAAVTX010000001">
    <property type="protein sequence ID" value="NKE43796.1"/>
    <property type="molecule type" value="Genomic_DNA"/>
</dbReference>
<dbReference type="Gene3D" id="3.30.310.70">
    <property type="entry name" value="TT1751-like domain"/>
    <property type="match status" value="1"/>
</dbReference>
<proteinExistence type="predicted"/>
<dbReference type="InterPro" id="IPR035923">
    <property type="entry name" value="TT1751-like_sf"/>
</dbReference>
<gene>
    <name evidence="3" type="ORF">HB662_03335</name>
</gene>
<evidence type="ECO:0000313" key="3">
    <source>
        <dbReference type="EMBL" id="NKE43796.1"/>
    </source>
</evidence>
<feature type="chain" id="PRO_5045578789" evidence="1">
    <location>
        <begin position="23"/>
        <end position="161"/>
    </location>
</feature>
<sequence>MRRRMIPATILAGTILAGTVLAAPALAQQNGLVTVPSAHPVRATLDRFAAAVREAGWQVFTEIDHAAAARDVGMTLRPRTVLLFGSPRAGTPGMAANPTLALDLPMRVLVWQDGQDRVFITRSTGADLAERVFARHGVTVPPQGQRNTEDFLAGLVRKAAE</sequence>
<feature type="signal peptide" evidence="1">
    <location>
        <begin position="1"/>
        <end position="22"/>
    </location>
</feature>
<name>A0ABX1ET39_9PROT</name>
<keyword evidence="4" id="KW-1185">Reference proteome</keyword>
<evidence type="ECO:0000313" key="4">
    <source>
        <dbReference type="Proteomes" id="UP000765160"/>
    </source>
</evidence>
<dbReference type="RefSeq" id="WP_168047100.1">
    <property type="nucleotide sequence ID" value="NZ_JAATJR010000001.1"/>
</dbReference>
<evidence type="ECO:0000256" key="1">
    <source>
        <dbReference type="SAM" id="SignalP"/>
    </source>
</evidence>
<accession>A0ABX1ET39</accession>
<protein>
    <submittedName>
        <fullName evidence="3">DUF302 domain-containing protein</fullName>
    </submittedName>
</protein>
<organism evidence="3 4">
    <name type="scientific">Falsiroseomonas frigidaquae</name>
    <dbReference type="NCBI Taxonomy" id="487318"/>
    <lineage>
        <taxon>Bacteria</taxon>
        <taxon>Pseudomonadati</taxon>
        <taxon>Pseudomonadota</taxon>
        <taxon>Alphaproteobacteria</taxon>
        <taxon>Acetobacterales</taxon>
        <taxon>Roseomonadaceae</taxon>
        <taxon>Falsiroseomonas</taxon>
    </lineage>
</organism>